<feature type="transmembrane region" description="Helical" evidence="7">
    <location>
        <begin position="148"/>
        <end position="170"/>
    </location>
</feature>
<feature type="transmembrane region" description="Helical" evidence="7">
    <location>
        <begin position="277"/>
        <end position="294"/>
    </location>
</feature>
<evidence type="ECO:0000256" key="5">
    <source>
        <dbReference type="ARBA" id="ARBA00022989"/>
    </source>
</evidence>
<reference evidence="11" key="1">
    <citation type="journal article" date="2014" name="Microb. Cell Fact.">
        <title>Exploiting Issatchenkia orientalis SD108 for succinic acid production.</title>
        <authorList>
            <person name="Xiao H."/>
            <person name="Shao Z."/>
            <person name="Jiang Y."/>
            <person name="Dole S."/>
            <person name="Zhao H."/>
        </authorList>
    </citation>
    <scope>NUCLEOTIDE SEQUENCE [LARGE SCALE GENOMIC DNA]</scope>
    <source>
        <strain evidence="11">SD108</strain>
    </source>
</reference>
<dbReference type="GO" id="GO:0000329">
    <property type="term" value="C:fungal-type vacuole membrane"/>
    <property type="evidence" value="ECO:0007669"/>
    <property type="project" value="TreeGrafter"/>
</dbReference>
<dbReference type="SUPFAM" id="SSF103473">
    <property type="entry name" value="MFS general substrate transporter"/>
    <property type="match status" value="1"/>
</dbReference>
<evidence type="ECO:0000256" key="1">
    <source>
        <dbReference type="ARBA" id="ARBA00004127"/>
    </source>
</evidence>
<feature type="transmembrane region" description="Helical" evidence="7">
    <location>
        <begin position="373"/>
        <end position="391"/>
    </location>
</feature>
<keyword evidence="5 7" id="KW-1133">Transmembrane helix</keyword>
<dbReference type="InterPro" id="IPR020846">
    <property type="entry name" value="MFS_dom"/>
</dbReference>
<proteinExistence type="inferred from homology"/>
<dbReference type="VEuPathDB" id="FungiDB:C5L36_0D06280"/>
<feature type="transmembrane region" description="Helical" evidence="7">
    <location>
        <begin position="451"/>
        <end position="472"/>
    </location>
</feature>
<feature type="transmembrane region" description="Helical" evidence="7">
    <location>
        <begin position="237"/>
        <end position="257"/>
    </location>
</feature>
<dbReference type="InterPro" id="IPR011701">
    <property type="entry name" value="MFS"/>
</dbReference>
<feature type="transmembrane region" description="Helical" evidence="7">
    <location>
        <begin position="301"/>
        <end position="321"/>
    </location>
</feature>
<dbReference type="EMBL" id="JQFK01000028">
    <property type="protein sequence ID" value="KGK37835.1"/>
    <property type="molecule type" value="Genomic_DNA"/>
</dbReference>
<dbReference type="Gene3D" id="1.20.1250.20">
    <property type="entry name" value="MFS general substrate transporter like domains"/>
    <property type="match status" value="1"/>
</dbReference>
<feature type="transmembrane region" description="Helical" evidence="7">
    <location>
        <begin position="341"/>
        <end position="361"/>
    </location>
</feature>
<gene>
    <name evidence="10" type="ORF">JL09_g3013</name>
</gene>
<accession>A0A099NYZ7</accession>
<dbReference type="PANTHER" id="PTHR23501:SF191">
    <property type="entry name" value="VACUOLAR BASIC AMINO ACID TRANSPORTER 4"/>
    <property type="match status" value="1"/>
</dbReference>
<evidence type="ECO:0000259" key="9">
    <source>
        <dbReference type="PROSITE" id="PS50850"/>
    </source>
</evidence>
<dbReference type="AlphaFoldDB" id="A0A099NYZ7"/>
<keyword evidence="8" id="KW-0732">Signal</keyword>
<feature type="domain" description="Major facilitator superfamily (MFS) profile" evidence="9">
    <location>
        <begin position="1"/>
        <end position="477"/>
    </location>
</feature>
<evidence type="ECO:0000256" key="8">
    <source>
        <dbReference type="SAM" id="SignalP"/>
    </source>
</evidence>
<feature type="chain" id="PRO_5001959355" description="Major facilitator superfamily (MFS) profile domain-containing protein" evidence="8">
    <location>
        <begin position="17"/>
        <end position="483"/>
    </location>
</feature>
<dbReference type="InterPro" id="IPR036259">
    <property type="entry name" value="MFS_trans_sf"/>
</dbReference>
<feature type="transmembrane region" description="Helical" evidence="7">
    <location>
        <begin position="121"/>
        <end position="141"/>
    </location>
</feature>
<dbReference type="Proteomes" id="UP000029867">
    <property type="component" value="Unassembled WGS sequence"/>
</dbReference>
<dbReference type="GO" id="GO:0015174">
    <property type="term" value="F:basic amino acid transmembrane transporter activity"/>
    <property type="evidence" value="ECO:0007669"/>
    <property type="project" value="TreeGrafter"/>
</dbReference>
<dbReference type="Pfam" id="PF07690">
    <property type="entry name" value="MFS_1"/>
    <property type="match status" value="1"/>
</dbReference>
<feature type="transmembrane region" description="Helical" evidence="7">
    <location>
        <begin position="61"/>
        <end position="85"/>
    </location>
</feature>
<dbReference type="PANTHER" id="PTHR23501">
    <property type="entry name" value="MAJOR FACILITATOR SUPERFAMILY"/>
    <property type="match status" value="1"/>
</dbReference>
<protein>
    <recommendedName>
        <fullName evidence="9">Major facilitator superfamily (MFS) profile domain-containing protein</fullName>
    </recommendedName>
</protein>
<name>A0A099NYZ7_PICKU</name>
<dbReference type="GO" id="GO:0012505">
    <property type="term" value="C:endomembrane system"/>
    <property type="evidence" value="ECO:0007669"/>
    <property type="project" value="UniProtKB-SubCell"/>
</dbReference>
<keyword evidence="3" id="KW-0813">Transport</keyword>
<dbReference type="HOGENOM" id="CLU_000960_22_3_1"/>
<evidence type="ECO:0000313" key="11">
    <source>
        <dbReference type="Proteomes" id="UP000029867"/>
    </source>
</evidence>
<dbReference type="eggNOG" id="KOG0254">
    <property type="taxonomic scope" value="Eukaryota"/>
</dbReference>
<evidence type="ECO:0000256" key="7">
    <source>
        <dbReference type="SAM" id="Phobius"/>
    </source>
</evidence>
<keyword evidence="4 7" id="KW-0812">Transmembrane</keyword>
<feature type="signal peptide" evidence="8">
    <location>
        <begin position="1"/>
        <end position="16"/>
    </location>
</feature>
<evidence type="ECO:0000256" key="3">
    <source>
        <dbReference type="ARBA" id="ARBA00022448"/>
    </source>
</evidence>
<evidence type="ECO:0000256" key="2">
    <source>
        <dbReference type="ARBA" id="ARBA00008335"/>
    </source>
</evidence>
<evidence type="ECO:0000256" key="4">
    <source>
        <dbReference type="ARBA" id="ARBA00022692"/>
    </source>
</evidence>
<dbReference type="PROSITE" id="PS50850">
    <property type="entry name" value="MFS"/>
    <property type="match status" value="1"/>
</dbReference>
<comment type="similarity">
    <text evidence="2">Belongs to the major facilitator superfamily.</text>
</comment>
<evidence type="ECO:0000313" key="10">
    <source>
        <dbReference type="EMBL" id="KGK37835.1"/>
    </source>
</evidence>
<comment type="caution">
    <text evidence="10">The sequence shown here is derived from an EMBL/GenBank/DDBJ whole genome shotgun (WGS) entry which is preliminary data.</text>
</comment>
<feature type="transmembrane region" description="Helical" evidence="7">
    <location>
        <begin position="31"/>
        <end position="49"/>
    </location>
</feature>
<evidence type="ECO:0000256" key="6">
    <source>
        <dbReference type="ARBA" id="ARBA00023136"/>
    </source>
</evidence>
<organism evidence="10 11">
    <name type="scientific">Pichia kudriavzevii</name>
    <name type="common">Yeast</name>
    <name type="synonym">Issatchenkia orientalis</name>
    <dbReference type="NCBI Taxonomy" id="4909"/>
    <lineage>
        <taxon>Eukaryota</taxon>
        <taxon>Fungi</taxon>
        <taxon>Dikarya</taxon>
        <taxon>Ascomycota</taxon>
        <taxon>Saccharomycotina</taxon>
        <taxon>Pichiomycetes</taxon>
        <taxon>Pichiales</taxon>
        <taxon>Pichiaceae</taxon>
        <taxon>Pichia</taxon>
    </lineage>
</organism>
<keyword evidence="6 7" id="KW-0472">Membrane</keyword>
<sequence length="483" mass="53419">MYFLVFLASLDSTILSTLMTDIASDMNAIPYISWIATAYLFSTSIVQPLGKLSDIFGRKPCLLVCIVVFTIGCVQCATATSVWSFSSGRFLSGFAAGLNTLSTIITSDLIPLRNRGVYQGLGNIFFALGSAVGGTCGGWISQRWGWRVAFWCQVPIGIVCFLIIVFFFNIPTLPHEIDSLNISLSQKMKKVDVKGIFLIASNLLFLLQWQALILKIIVENSHPFAIIPMELMRNRSVLGSSLANWFGTMYSYIIMYYFPVYLSTVLGIKSDGVGLRLVPNIVVASLSSIGSGVYMKWSGKYLKFSIIVNSLGVLSLIFLLFRTYPGQTPTTFEQYMLNTVAVGAYASMLTVTLLSLIAAVPLEYQSSVTSIQYAFRSMGSTLGTTFSSFIFTTTLSKLLVDKLTASKPDDLSDSKLAKIIEIALHDANYIRSPKAPEWTRSIMVYCYNLSVWWTFVFALITSIFGLVAISIIRENTLHTSVKR</sequence>
<comment type="subcellular location">
    <subcellularLocation>
        <location evidence="1">Endomembrane system</location>
        <topology evidence="1">Multi-pass membrane protein</topology>
    </subcellularLocation>
</comment>
<feature type="transmembrane region" description="Helical" evidence="7">
    <location>
        <begin position="196"/>
        <end position="217"/>
    </location>
</feature>